<dbReference type="InParanoid" id="A0A1B7NE28"/>
<proteinExistence type="predicted"/>
<dbReference type="OrthoDB" id="37659at2759"/>
<organism evidence="1 2">
    <name type="scientific">Rhizopogon vinicolor AM-OR11-026</name>
    <dbReference type="NCBI Taxonomy" id="1314800"/>
    <lineage>
        <taxon>Eukaryota</taxon>
        <taxon>Fungi</taxon>
        <taxon>Dikarya</taxon>
        <taxon>Basidiomycota</taxon>
        <taxon>Agaricomycotina</taxon>
        <taxon>Agaricomycetes</taxon>
        <taxon>Agaricomycetidae</taxon>
        <taxon>Boletales</taxon>
        <taxon>Suillineae</taxon>
        <taxon>Rhizopogonaceae</taxon>
        <taxon>Rhizopogon</taxon>
    </lineage>
</organism>
<sequence>MIRDARTLCVAQYWRGYDSNGRCMPLHWALFAISNADPDSIKASSSGQEHADQVDHWGTCFQAIGNIDTFTYSCTEDECMEILAEGYRGCLLVGNVDSFSPDVDTLLQRVTVWRGREDWNCQNWVLGALERLKACNYVASNVTADGVRNELEDILKNWKE</sequence>
<name>A0A1B7NE28_9AGAM</name>
<evidence type="ECO:0000313" key="1">
    <source>
        <dbReference type="EMBL" id="OAX43123.1"/>
    </source>
</evidence>
<dbReference type="AlphaFoldDB" id="A0A1B7NE28"/>
<accession>A0A1B7NE28</accession>
<dbReference type="EMBL" id="KV448143">
    <property type="protein sequence ID" value="OAX43123.1"/>
    <property type="molecule type" value="Genomic_DNA"/>
</dbReference>
<reference evidence="1 2" key="1">
    <citation type="submission" date="2016-06" db="EMBL/GenBank/DDBJ databases">
        <title>Comparative genomics of the ectomycorrhizal sister species Rhizopogon vinicolor and Rhizopogon vesiculosus (Basidiomycota: Boletales) reveals a divergence of the mating type B locus.</title>
        <authorList>
            <consortium name="DOE Joint Genome Institute"/>
            <person name="Mujic A.B."/>
            <person name="Kuo A."/>
            <person name="Tritt A."/>
            <person name="Lipzen A."/>
            <person name="Chen C."/>
            <person name="Johnson J."/>
            <person name="Sharma A."/>
            <person name="Barry K."/>
            <person name="Grigoriev I.V."/>
            <person name="Spatafora J.W."/>
        </authorList>
    </citation>
    <scope>NUCLEOTIDE SEQUENCE [LARGE SCALE GENOMIC DNA]</scope>
    <source>
        <strain evidence="1 2">AM-OR11-026</strain>
    </source>
</reference>
<dbReference type="Proteomes" id="UP000092154">
    <property type="component" value="Unassembled WGS sequence"/>
</dbReference>
<protein>
    <submittedName>
        <fullName evidence="1">Uncharacterized protein</fullName>
    </submittedName>
</protein>
<gene>
    <name evidence="1" type="ORF">K503DRAFT_732183</name>
</gene>
<keyword evidence="2" id="KW-1185">Reference proteome</keyword>
<evidence type="ECO:0000313" key="2">
    <source>
        <dbReference type="Proteomes" id="UP000092154"/>
    </source>
</evidence>